<evidence type="ECO:0008006" key="3">
    <source>
        <dbReference type="Google" id="ProtNLM"/>
    </source>
</evidence>
<sequence length="295" mass="32622">MADATASNEDASPSTSTASSPLPEIHLLCMIDKYATAFNDAVTSHYPTLPDVTKITHHDCALKYLDQEVRFDAVISPANSYARLDGAFDDALARAYGPPGDYGWITRKAQKVLYEEWRGFAPPGTCTVVPLDHDDSLPPGVMGWDEDHQGPKNPWGTEYLLLCPTMRVPCDVRWDREVVYECIWSLLCAVDNHNRAVRRQQESSSGGEKPLKEIKSILMTPLAVGVGRVTAKRWAEQCVIAMKHYVEAVQNPDVWSSLSWGKALSDHGEVVGTYGTVRTEERPSGISLSSLWSRG</sequence>
<evidence type="ECO:0000313" key="2">
    <source>
        <dbReference type="Proteomes" id="UP001310594"/>
    </source>
</evidence>
<reference evidence="1" key="1">
    <citation type="submission" date="2023-08" db="EMBL/GenBank/DDBJ databases">
        <title>Black Yeasts Isolated from many extreme environments.</title>
        <authorList>
            <person name="Coleine C."/>
            <person name="Stajich J.E."/>
            <person name="Selbmann L."/>
        </authorList>
    </citation>
    <scope>NUCLEOTIDE SEQUENCE</scope>
    <source>
        <strain evidence="1">CCFEE 5810</strain>
    </source>
</reference>
<name>A0AAN7VM81_9PEZI</name>
<dbReference type="Gene3D" id="3.40.220.10">
    <property type="entry name" value="Leucine Aminopeptidase, subunit E, domain 1"/>
    <property type="match status" value="1"/>
</dbReference>
<accession>A0AAN7VM81</accession>
<proteinExistence type="predicted"/>
<dbReference type="Proteomes" id="UP001310594">
    <property type="component" value="Unassembled WGS sequence"/>
</dbReference>
<dbReference type="SUPFAM" id="SSF52949">
    <property type="entry name" value="Macro domain-like"/>
    <property type="match status" value="1"/>
</dbReference>
<dbReference type="AlphaFoldDB" id="A0AAN7VM81"/>
<protein>
    <recommendedName>
        <fullName evidence="3">Macro domain-like protein</fullName>
    </recommendedName>
</protein>
<dbReference type="EMBL" id="JAVRQU010000023">
    <property type="protein sequence ID" value="KAK5690737.1"/>
    <property type="molecule type" value="Genomic_DNA"/>
</dbReference>
<gene>
    <name evidence="1" type="ORF">LTR97_011898</name>
</gene>
<organism evidence="1 2">
    <name type="scientific">Elasticomyces elasticus</name>
    <dbReference type="NCBI Taxonomy" id="574655"/>
    <lineage>
        <taxon>Eukaryota</taxon>
        <taxon>Fungi</taxon>
        <taxon>Dikarya</taxon>
        <taxon>Ascomycota</taxon>
        <taxon>Pezizomycotina</taxon>
        <taxon>Dothideomycetes</taxon>
        <taxon>Dothideomycetidae</taxon>
        <taxon>Mycosphaerellales</taxon>
        <taxon>Teratosphaeriaceae</taxon>
        <taxon>Elasticomyces</taxon>
    </lineage>
</organism>
<comment type="caution">
    <text evidence="1">The sequence shown here is derived from an EMBL/GenBank/DDBJ whole genome shotgun (WGS) entry which is preliminary data.</text>
</comment>
<dbReference type="InterPro" id="IPR043472">
    <property type="entry name" value="Macro_dom-like"/>
</dbReference>
<evidence type="ECO:0000313" key="1">
    <source>
        <dbReference type="EMBL" id="KAK5690737.1"/>
    </source>
</evidence>